<evidence type="ECO:0000313" key="3">
    <source>
        <dbReference type="EMBL" id="SFM58337.1"/>
    </source>
</evidence>
<proteinExistence type="predicted"/>
<dbReference type="AlphaFoldDB" id="A0A1I4S1G5"/>
<protein>
    <submittedName>
        <fullName evidence="3">FRG domain-containing protein</fullName>
    </submittedName>
</protein>
<gene>
    <name evidence="3" type="ORF">SAMN04488042_10994</name>
</gene>
<dbReference type="SMART" id="SM00901">
    <property type="entry name" value="FRG"/>
    <property type="match status" value="1"/>
</dbReference>
<organism evidence="3 4">
    <name type="scientific">Shimia aestuarii</name>
    <dbReference type="NCBI Taxonomy" id="254406"/>
    <lineage>
        <taxon>Bacteria</taxon>
        <taxon>Pseudomonadati</taxon>
        <taxon>Pseudomonadota</taxon>
        <taxon>Alphaproteobacteria</taxon>
        <taxon>Rhodobacterales</taxon>
        <taxon>Roseobacteraceae</taxon>
    </lineage>
</organism>
<sequence length="277" mass="31804">MLKRLLATHPESFEKDATTLEKLVRAQHYGLPTRLLDVTRNPLVALFFACQTSKNDNRKRETTGEVVVFLPKPPRQKYFDSDTVSCLSNLCLLSDSQLKNVQTHVTKSREIAFDREPDDKAKFEETWVSEFNNHPDVKRLVHLVSIERPGFEARIDPRDLSNVFAVVPKKLNARISAQFGEFLVYGLRLRPEDHFFVDDVEFEEVYVSGSRKQRILDELRVLTIGRENLFPEIDKTAEQIATELGPPPKSLEKKSPRVKRAQNRSPAPLTHPSSKQK</sequence>
<dbReference type="InterPro" id="IPR014966">
    <property type="entry name" value="FRG-dom"/>
</dbReference>
<feature type="region of interest" description="Disordered" evidence="1">
    <location>
        <begin position="239"/>
        <end position="277"/>
    </location>
</feature>
<keyword evidence="4" id="KW-1185">Reference proteome</keyword>
<dbReference type="Proteomes" id="UP000199144">
    <property type="component" value="Unassembled WGS sequence"/>
</dbReference>
<reference evidence="3 4" key="1">
    <citation type="submission" date="2016-10" db="EMBL/GenBank/DDBJ databases">
        <authorList>
            <person name="de Groot N.N."/>
        </authorList>
    </citation>
    <scope>NUCLEOTIDE SEQUENCE [LARGE SCALE GENOMIC DNA]</scope>
    <source>
        <strain evidence="3 4">DSM 15283</strain>
    </source>
</reference>
<evidence type="ECO:0000313" key="4">
    <source>
        <dbReference type="Proteomes" id="UP000199144"/>
    </source>
</evidence>
<accession>A0A1I4S1G5</accession>
<dbReference type="Pfam" id="PF08867">
    <property type="entry name" value="FRG"/>
    <property type="match status" value="1"/>
</dbReference>
<name>A0A1I4S1G5_9RHOB</name>
<feature type="domain" description="FRG" evidence="2">
    <location>
        <begin position="1"/>
        <end position="67"/>
    </location>
</feature>
<evidence type="ECO:0000259" key="2">
    <source>
        <dbReference type="SMART" id="SM00901"/>
    </source>
</evidence>
<dbReference type="EMBL" id="FOTQ01000009">
    <property type="protein sequence ID" value="SFM58337.1"/>
    <property type="molecule type" value="Genomic_DNA"/>
</dbReference>
<evidence type="ECO:0000256" key="1">
    <source>
        <dbReference type="SAM" id="MobiDB-lite"/>
    </source>
</evidence>